<accession>A0AAV4MXI8</accession>
<protein>
    <submittedName>
        <fullName evidence="3">Uncharacterized protein</fullName>
    </submittedName>
</protein>
<proteinExistence type="predicted"/>
<dbReference type="Proteomes" id="UP001054945">
    <property type="component" value="Unassembled WGS sequence"/>
</dbReference>
<feature type="compositionally biased region" description="Basic and acidic residues" evidence="1">
    <location>
        <begin position="62"/>
        <end position="80"/>
    </location>
</feature>
<evidence type="ECO:0000313" key="3">
    <source>
        <dbReference type="EMBL" id="GIX75689.1"/>
    </source>
</evidence>
<reference evidence="3 4" key="1">
    <citation type="submission" date="2021-06" db="EMBL/GenBank/DDBJ databases">
        <title>Caerostris extrusa draft genome.</title>
        <authorList>
            <person name="Kono N."/>
            <person name="Arakawa K."/>
        </authorList>
    </citation>
    <scope>NUCLEOTIDE SEQUENCE [LARGE SCALE GENOMIC DNA]</scope>
</reference>
<comment type="caution">
    <text evidence="3">The sequence shown here is derived from an EMBL/GenBank/DDBJ whole genome shotgun (WGS) entry which is preliminary data.</text>
</comment>
<feature type="signal peptide" evidence="2">
    <location>
        <begin position="1"/>
        <end position="19"/>
    </location>
</feature>
<evidence type="ECO:0000256" key="2">
    <source>
        <dbReference type="SAM" id="SignalP"/>
    </source>
</evidence>
<sequence length="145" mass="17269">MWSLRWYVNNLCVCKLCNTASLVNEDCVSNRWKQSQYTEYQNDIAREKLGKRLYSRVDANTRDHLTATESRETMHQEEKERRKKKKKEACPFNISHLINLSERQRDDPEAMFPIGCHDICVIEMTFSYRASTRHAYVENDALFIR</sequence>
<organism evidence="3 4">
    <name type="scientific">Caerostris extrusa</name>
    <name type="common">Bark spider</name>
    <name type="synonym">Caerostris bankana</name>
    <dbReference type="NCBI Taxonomy" id="172846"/>
    <lineage>
        <taxon>Eukaryota</taxon>
        <taxon>Metazoa</taxon>
        <taxon>Ecdysozoa</taxon>
        <taxon>Arthropoda</taxon>
        <taxon>Chelicerata</taxon>
        <taxon>Arachnida</taxon>
        <taxon>Araneae</taxon>
        <taxon>Araneomorphae</taxon>
        <taxon>Entelegynae</taxon>
        <taxon>Araneoidea</taxon>
        <taxon>Araneidae</taxon>
        <taxon>Caerostris</taxon>
    </lineage>
</organism>
<keyword evidence="4" id="KW-1185">Reference proteome</keyword>
<evidence type="ECO:0000256" key="1">
    <source>
        <dbReference type="SAM" id="MobiDB-lite"/>
    </source>
</evidence>
<name>A0AAV4MXI8_CAEEX</name>
<feature type="region of interest" description="Disordered" evidence="1">
    <location>
        <begin position="62"/>
        <end position="88"/>
    </location>
</feature>
<dbReference type="AlphaFoldDB" id="A0AAV4MXI8"/>
<keyword evidence="2" id="KW-0732">Signal</keyword>
<feature type="chain" id="PRO_5043349203" evidence="2">
    <location>
        <begin position="20"/>
        <end position="145"/>
    </location>
</feature>
<gene>
    <name evidence="3" type="ORF">CEXT_223911</name>
</gene>
<dbReference type="EMBL" id="BPLR01020189">
    <property type="protein sequence ID" value="GIX75689.1"/>
    <property type="molecule type" value="Genomic_DNA"/>
</dbReference>
<evidence type="ECO:0000313" key="4">
    <source>
        <dbReference type="Proteomes" id="UP001054945"/>
    </source>
</evidence>